<keyword evidence="4" id="KW-1185">Reference proteome</keyword>
<reference evidence="3 4" key="1">
    <citation type="submission" date="2020-09" db="EMBL/GenBank/DDBJ databases">
        <title>Genome seq and assembly of Chryseobacterium sp.</title>
        <authorList>
            <person name="Chhetri G."/>
        </authorList>
    </citation>
    <scope>NUCLEOTIDE SEQUENCE [LARGE SCALE GENOMIC DNA]</scope>
    <source>
        <strain evidence="3 4">GCR10</strain>
    </source>
</reference>
<evidence type="ECO:0000256" key="1">
    <source>
        <dbReference type="SAM" id="SignalP"/>
    </source>
</evidence>
<sequence length="137" mass="15779">MRHLYLMLPFLLIGFKSYAQTGIQSTQNAVAYQKAEFPGGEEVFRKEFMNMVHAYIDSALYRLQGDVTFVFTVGSDGKTKMSEVLPKFKNNELFIDDMSYAVKKIKKKWKPAMKNGLPVESNFVMKVRFGVNSYDHD</sequence>
<accession>A0ABR8ZD47</accession>
<dbReference type="EMBL" id="JACYFS010000003">
    <property type="protein sequence ID" value="MBD8083224.1"/>
    <property type="molecule type" value="Genomic_DNA"/>
</dbReference>
<evidence type="ECO:0000313" key="4">
    <source>
        <dbReference type="Proteomes" id="UP000637299"/>
    </source>
</evidence>
<evidence type="ECO:0000259" key="2">
    <source>
        <dbReference type="Pfam" id="PF03544"/>
    </source>
</evidence>
<dbReference type="SUPFAM" id="SSF74653">
    <property type="entry name" value="TolA/TonB C-terminal domain"/>
    <property type="match status" value="1"/>
</dbReference>
<keyword evidence="1" id="KW-0732">Signal</keyword>
<dbReference type="Pfam" id="PF03544">
    <property type="entry name" value="TonB_C"/>
    <property type="match status" value="1"/>
</dbReference>
<feature type="domain" description="TonB C-terminal" evidence="2">
    <location>
        <begin position="62"/>
        <end position="129"/>
    </location>
</feature>
<dbReference type="Proteomes" id="UP000637299">
    <property type="component" value="Unassembled WGS sequence"/>
</dbReference>
<feature type="chain" id="PRO_5045282583" evidence="1">
    <location>
        <begin position="20"/>
        <end position="137"/>
    </location>
</feature>
<name>A0ABR8ZD47_9FLAO</name>
<dbReference type="Gene3D" id="3.30.1150.10">
    <property type="match status" value="1"/>
</dbReference>
<proteinExistence type="predicted"/>
<feature type="signal peptide" evidence="1">
    <location>
        <begin position="1"/>
        <end position="19"/>
    </location>
</feature>
<dbReference type="RefSeq" id="WP_191737148.1">
    <property type="nucleotide sequence ID" value="NZ_JACYFS010000003.1"/>
</dbReference>
<organism evidence="3 4">
    <name type="scientific">Chryseobacterium caseinilyticum</name>
    <dbReference type="NCBI Taxonomy" id="2771428"/>
    <lineage>
        <taxon>Bacteria</taxon>
        <taxon>Pseudomonadati</taxon>
        <taxon>Bacteroidota</taxon>
        <taxon>Flavobacteriia</taxon>
        <taxon>Flavobacteriales</taxon>
        <taxon>Weeksellaceae</taxon>
        <taxon>Chryseobacterium group</taxon>
        <taxon>Chryseobacterium</taxon>
    </lineage>
</organism>
<evidence type="ECO:0000313" key="3">
    <source>
        <dbReference type="EMBL" id="MBD8083224.1"/>
    </source>
</evidence>
<dbReference type="InterPro" id="IPR037682">
    <property type="entry name" value="TonB_C"/>
</dbReference>
<protein>
    <submittedName>
        <fullName evidence="3">Energy transducer TonB</fullName>
    </submittedName>
</protein>
<gene>
    <name evidence="3" type="ORF">IC610_12450</name>
</gene>
<comment type="caution">
    <text evidence="3">The sequence shown here is derived from an EMBL/GenBank/DDBJ whole genome shotgun (WGS) entry which is preliminary data.</text>
</comment>